<dbReference type="KEGG" id="hir:HETIRDRAFT_418270"/>
<gene>
    <name evidence="2" type="ORF">HETIRDRAFT_418270</name>
</gene>
<evidence type="ECO:0000259" key="1">
    <source>
        <dbReference type="Pfam" id="PF09130"/>
    </source>
</evidence>
<dbReference type="InterPro" id="IPR015814">
    <property type="entry name" value="Pgluconate_DH_NAD-bd_C"/>
</dbReference>
<feature type="domain" description="Phosphogluconate dehydrogenase NAD-binding putative C-terminal" evidence="1">
    <location>
        <begin position="23"/>
        <end position="90"/>
    </location>
</feature>
<evidence type="ECO:0000313" key="2">
    <source>
        <dbReference type="EMBL" id="ETW80232.1"/>
    </source>
</evidence>
<dbReference type="RefSeq" id="XP_009547008.1">
    <property type="nucleotide sequence ID" value="XM_009548713.1"/>
</dbReference>
<dbReference type="eggNOG" id="ENOG502RXGX">
    <property type="taxonomic scope" value="Eukaryota"/>
</dbReference>
<dbReference type="GeneID" id="20673460"/>
<proteinExistence type="predicted"/>
<dbReference type="OrthoDB" id="9988102at2759"/>
<sequence>MSYGGILKGITGLFTTMVLASNASSSATTTALLNELAISQPSLLQRSTQTIPDMFPKAYRWVDEMREISTFVSGPMGDVHRGLASVFETVEKSVNEDGNARQVLEKFVKDAEAVLKNTQ</sequence>
<dbReference type="InterPro" id="IPR008927">
    <property type="entry name" value="6-PGluconate_DH-like_C_sf"/>
</dbReference>
<evidence type="ECO:0000313" key="3">
    <source>
        <dbReference type="Proteomes" id="UP000030671"/>
    </source>
</evidence>
<dbReference type="STRING" id="747525.W4K336"/>
<accession>W4K336</accession>
<reference evidence="2 3" key="1">
    <citation type="journal article" date="2012" name="New Phytol.">
        <title>Insight into trade-off between wood decay and parasitism from the genome of a fungal forest pathogen.</title>
        <authorList>
            <person name="Olson A."/>
            <person name="Aerts A."/>
            <person name="Asiegbu F."/>
            <person name="Belbahri L."/>
            <person name="Bouzid O."/>
            <person name="Broberg A."/>
            <person name="Canback B."/>
            <person name="Coutinho P.M."/>
            <person name="Cullen D."/>
            <person name="Dalman K."/>
            <person name="Deflorio G."/>
            <person name="van Diepen L.T."/>
            <person name="Dunand C."/>
            <person name="Duplessis S."/>
            <person name="Durling M."/>
            <person name="Gonthier P."/>
            <person name="Grimwood J."/>
            <person name="Fossdal C.G."/>
            <person name="Hansson D."/>
            <person name="Henrissat B."/>
            <person name="Hietala A."/>
            <person name="Himmelstrand K."/>
            <person name="Hoffmeister D."/>
            <person name="Hogberg N."/>
            <person name="James T.Y."/>
            <person name="Karlsson M."/>
            <person name="Kohler A."/>
            <person name="Kues U."/>
            <person name="Lee Y.H."/>
            <person name="Lin Y.C."/>
            <person name="Lind M."/>
            <person name="Lindquist E."/>
            <person name="Lombard V."/>
            <person name="Lucas S."/>
            <person name="Lunden K."/>
            <person name="Morin E."/>
            <person name="Murat C."/>
            <person name="Park J."/>
            <person name="Raffaello T."/>
            <person name="Rouze P."/>
            <person name="Salamov A."/>
            <person name="Schmutz J."/>
            <person name="Solheim H."/>
            <person name="Stahlberg J."/>
            <person name="Velez H."/>
            <person name="de Vries R.P."/>
            <person name="Wiebenga A."/>
            <person name="Woodward S."/>
            <person name="Yakovlev I."/>
            <person name="Garbelotto M."/>
            <person name="Martin F."/>
            <person name="Grigoriev I.V."/>
            <person name="Stenlid J."/>
        </authorList>
    </citation>
    <scope>NUCLEOTIDE SEQUENCE [LARGE SCALE GENOMIC DNA]</scope>
    <source>
        <strain evidence="2 3">TC 32-1</strain>
    </source>
</reference>
<dbReference type="EMBL" id="KI925459">
    <property type="protein sequence ID" value="ETW80232.1"/>
    <property type="molecule type" value="Genomic_DNA"/>
</dbReference>
<keyword evidence="3" id="KW-1185">Reference proteome</keyword>
<organism evidence="2 3">
    <name type="scientific">Heterobasidion irregulare (strain TC 32-1)</name>
    <dbReference type="NCBI Taxonomy" id="747525"/>
    <lineage>
        <taxon>Eukaryota</taxon>
        <taxon>Fungi</taxon>
        <taxon>Dikarya</taxon>
        <taxon>Basidiomycota</taxon>
        <taxon>Agaricomycotina</taxon>
        <taxon>Agaricomycetes</taxon>
        <taxon>Russulales</taxon>
        <taxon>Bondarzewiaceae</taxon>
        <taxon>Heterobasidion</taxon>
        <taxon>Heterobasidion annosum species complex</taxon>
    </lineage>
</organism>
<dbReference type="Pfam" id="PF09130">
    <property type="entry name" value="DUF1932"/>
    <property type="match status" value="1"/>
</dbReference>
<name>W4K336_HETIT</name>
<dbReference type="HOGENOM" id="CLU_2061789_0_0_1"/>
<dbReference type="InterPro" id="IPR013328">
    <property type="entry name" value="6PGD_dom2"/>
</dbReference>
<dbReference type="AlphaFoldDB" id="W4K336"/>
<protein>
    <recommendedName>
        <fullName evidence="1">Phosphogluconate dehydrogenase NAD-binding putative C-terminal domain-containing protein</fullName>
    </recommendedName>
</protein>
<dbReference type="SUPFAM" id="SSF48179">
    <property type="entry name" value="6-phosphogluconate dehydrogenase C-terminal domain-like"/>
    <property type="match status" value="1"/>
</dbReference>
<dbReference type="InParanoid" id="W4K336"/>
<dbReference type="Gene3D" id="1.10.1040.10">
    <property type="entry name" value="N-(1-d-carboxylethyl)-l-norvaline Dehydrogenase, domain 2"/>
    <property type="match status" value="1"/>
</dbReference>
<dbReference type="Proteomes" id="UP000030671">
    <property type="component" value="Unassembled WGS sequence"/>
</dbReference>